<feature type="region of interest" description="Disordered" evidence="1">
    <location>
        <begin position="45"/>
        <end position="65"/>
    </location>
</feature>
<accession>A0A3T0T3B9</accession>
<name>A0A3T0T3B9_9MICO</name>
<dbReference type="KEGG" id="rfs:C1I64_14305"/>
<dbReference type="Proteomes" id="UP000285317">
    <property type="component" value="Chromosome"/>
</dbReference>
<dbReference type="AlphaFoldDB" id="A0A3T0T3B9"/>
<evidence type="ECO:0000313" key="3">
    <source>
        <dbReference type="Proteomes" id="UP000285317"/>
    </source>
</evidence>
<organism evidence="2 3">
    <name type="scientific">Rathayibacter festucae DSM 15932</name>
    <dbReference type="NCBI Taxonomy" id="1328866"/>
    <lineage>
        <taxon>Bacteria</taxon>
        <taxon>Bacillati</taxon>
        <taxon>Actinomycetota</taxon>
        <taxon>Actinomycetes</taxon>
        <taxon>Micrococcales</taxon>
        <taxon>Microbacteriaceae</taxon>
        <taxon>Rathayibacter</taxon>
    </lineage>
</organism>
<evidence type="ECO:0000256" key="1">
    <source>
        <dbReference type="SAM" id="MobiDB-lite"/>
    </source>
</evidence>
<proteinExistence type="predicted"/>
<reference evidence="2 3" key="1">
    <citation type="submission" date="2018-03" db="EMBL/GenBank/DDBJ databases">
        <title>Bacteriophage NCPPB3778 and a type I-E CRISPR drive the evolution of the US Biological Select Agent, Rathayibacter toxicus.</title>
        <authorList>
            <person name="Davis E.W.II."/>
            <person name="Tabima J.F."/>
            <person name="Weisberg A.J."/>
            <person name="Dantas Lopes L."/>
            <person name="Wiseman M.S."/>
            <person name="Wiseman M.S."/>
            <person name="Pupko T."/>
            <person name="Belcher M.S."/>
            <person name="Sechler A.J."/>
            <person name="Tancos M.A."/>
            <person name="Schroeder B.K."/>
            <person name="Murray T.D."/>
            <person name="Luster D.G."/>
            <person name="Schneider W.L."/>
            <person name="Rogers E."/>
            <person name="Andreote F.D."/>
            <person name="Grunwald N.J."/>
            <person name="Putnam M.L."/>
            <person name="Chang J.H."/>
        </authorList>
    </citation>
    <scope>NUCLEOTIDE SEQUENCE [LARGE SCALE GENOMIC DNA]</scope>
    <source>
        <strain evidence="2 3">DSM 15932</strain>
    </source>
</reference>
<sequence>MVFQSFILIPFLAAIGAEDPVVGSPVADREDPIVQRVLGRPGMLGRERPRWRRTSRTATDGRAVG</sequence>
<dbReference type="RefSeq" id="WP_127887647.1">
    <property type="nucleotide sequence ID" value="NZ_CP028137.1"/>
</dbReference>
<gene>
    <name evidence="2" type="ORF">C1I64_14305</name>
</gene>
<protein>
    <submittedName>
        <fullName evidence="2">Uncharacterized protein</fullName>
    </submittedName>
</protein>
<dbReference type="EMBL" id="CP028137">
    <property type="protein sequence ID" value="AZZ53091.1"/>
    <property type="molecule type" value="Genomic_DNA"/>
</dbReference>
<evidence type="ECO:0000313" key="2">
    <source>
        <dbReference type="EMBL" id="AZZ53091.1"/>
    </source>
</evidence>